<dbReference type="SUPFAM" id="SSF55008">
    <property type="entry name" value="HMA, heavy metal-associated domain"/>
    <property type="match status" value="3"/>
</dbReference>
<dbReference type="CDD" id="cd00371">
    <property type="entry name" value="HMA"/>
    <property type="match status" value="3"/>
</dbReference>
<dbReference type="PANTHER" id="PTHR46594:SF4">
    <property type="entry name" value="P-TYPE CATION-TRANSPORTING ATPASE"/>
    <property type="match status" value="1"/>
</dbReference>
<comment type="similarity">
    <text evidence="15">Belongs to the cation transport ATPase (P-type) (TC 3.A.3) family. Type IB subfamily.</text>
</comment>
<dbReference type="GO" id="GO:0016887">
    <property type="term" value="F:ATP hydrolysis activity"/>
    <property type="evidence" value="ECO:0007669"/>
    <property type="project" value="InterPro"/>
</dbReference>
<dbReference type="InterPro" id="IPR027256">
    <property type="entry name" value="P-typ_ATPase_IB"/>
</dbReference>
<feature type="domain" description="HMA" evidence="16">
    <location>
        <begin position="24"/>
        <end position="93"/>
    </location>
</feature>
<feature type="transmembrane region" description="Helical" evidence="15">
    <location>
        <begin position="982"/>
        <end position="1004"/>
    </location>
</feature>
<dbReference type="SUPFAM" id="SSF81665">
    <property type="entry name" value="Calcium ATPase, transmembrane domain M"/>
    <property type="match status" value="1"/>
</dbReference>
<feature type="transmembrane region" description="Helical" evidence="15">
    <location>
        <begin position="304"/>
        <end position="325"/>
    </location>
</feature>
<dbReference type="PRINTS" id="PR00942">
    <property type="entry name" value="CUATPASEI"/>
</dbReference>
<feature type="transmembrane region" description="Helical" evidence="15">
    <location>
        <begin position="408"/>
        <end position="427"/>
    </location>
</feature>
<dbReference type="InterPro" id="IPR008250">
    <property type="entry name" value="ATPase_P-typ_transduc_dom_A_sf"/>
</dbReference>
<evidence type="ECO:0000256" key="10">
    <source>
        <dbReference type="ARBA" id="ARBA00022967"/>
    </source>
</evidence>
<dbReference type="InterPro" id="IPR023299">
    <property type="entry name" value="ATPase_P-typ_cyto_dom_N"/>
</dbReference>
<keyword evidence="8" id="KW-0187">Copper transport</keyword>
<dbReference type="InterPro" id="IPR001757">
    <property type="entry name" value="P_typ_ATPase"/>
</dbReference>
<evidence type="ECO:0000256" key="6">
    <source>
        <dbReference type="ARBA" id="ARBA00022737"/>
    </source>
</evidence>
<dbReference type="NCBIfam" id="TIGR01494">
    <property type="entry name" value="ATPase_P-type"/>
    <property type="match status" value="2"/>
</dbReference>
<dbReference type="GO" id="GO:0005524">
    <property type="term" value="F:ATP binding"/>
    <property type="evidence" value="ECO:0007669"/>
    <property type="project" value="UniProtKB-UniRule"/>
</dbReference>
<dbReference type="GO" id="GO:0140581">
    <property type="term" value="F:P-type monovalent copper transporter activity"/>
    <property type="evidence" value="ECO:0007669"/>
    <property type="project" value="UniProtKB-EC"/>
</dbReference>
<dbReference type="CDD" id="cd02094">
    <property type="entry name" value="P-type_ATPase_Cu-like"/>
    <property type="match status" value="1"/>
</dbReference>
<reference evidence="18" key="1">
    <citation type="submission" date="2022-11" db="UniProtKB">
        <authorList>
            <consortium name="WormBaseParasite"/>
        </authorList>
    </citation>
    <scope>IDENTIFICATION</scope>
</reference>
<dbReference type="InterPro" id="IPR017969">
    <property type="entry name" value="Heavy-metal-associated_CS"/>
</dbReference>
<feature type="transmembrane region" description="Helical" evidence="15">
    <location>
        <begin position="610"/>
        <end position="633"/>
    </location>
</feature>
<dbReference type="SFLD" id="SFLDG00002">
    <property type="entry name" value="C1.7:_P-type_atpase_like"/>
    <property type="match status" value="1"/>
</dbReference>
<dbReference type="Pfam" id="PF00702">
    <property type="entry name" value="Hydrolase"/>
    <property type="match status" value="1"/>
</dbReference>
<keyword evidence="17" id="KW-1185">Reference proteome</keyword>
<dbReference type="InterPro" id="IPR006122">
    <property type="entry name" value="HMA_Cu_ion-bd"/>
</dbReference>
<keyword evidence="5 15" id="KW-0479">Metal-binding</keyword>
<evidence type="ECO:0000256" key="5">
    <source>
        <dbReference type="ARBA" id="ARBA00022723"/>
    </source>
</evidence>
<dbReference type="EC" id="7.2.2.8" evidence="2"/>
<evidence type="ECO:0000256" key="1">
    <source>
        <dbReference type="ARBA" id="ARBA00004166"/>
    </source>
</evidence>
<dbReference type="NCBIfam" id="TIGR01525">
    <property type="entry name" value="ATPase-IB_hvy"/>
    <property type="match status" value="1"/>
</dbReference>
<organism evidence="17 18">
    <name type="scientific">Acrobeloides nanus</name>
    <dbReference type="NCBI Taxonomy" id="290746"/>
    <lineage>
        <taxon>Eukaryota</taxon>
        <taxon>Metazoa</taxon>
        <taxon>Ecdysozoa</taxon>
        <taxon>Nematoda</taxon>
        <taxon>Chromadorea</taxon>
        <taxon>Rhabditida</taxon>
        <taxon>Tylenchina</taxon>
        <taxon>Cephalobomorpha</taxon>
        <taxon>Cephaloboidea</taxon>
        <taxon>Cephalobidae</taxon>
        <taxon>Acrobeloides</taxon>
    </lineage>
</organism>
<dbReference type="InterPro" id="IPR023298">
    <property type="entry name" value="ATPase_P-typ_TM_dom_sf"/>
</dbReference>
<evidence type="ECO:0000256" key="3">
    <source>
        <dbReference type="ARBA" id="ARBA00022448"/>
    </source>
</evidence>
<dbReference type="FunFam" id="3.30.70.100:FF:000001">
    <property type="entry name" value="ATPase copper transporting beta"/>
    <property type="match status" value="3"/>
</dbReference>
<dbReference type="Gene3D" id="2.70.150.10">
    <property type="entry name" value="Calcium-transporting ATPase, cytoplasmic transduction domain A"/>
    <property type="match status" value="1"/>
</dbReference>
<dbReference type="InterPro" id="IPR006121">
    <property type="entry name" value="HMA_dom"/>
</dbReference>
<evidence type="ECO:0000256" key="7">
    <source>
        <dbReference type="ARBA" id="ARBA00022741"/>
    </source>
</evidence>
<proteinExistence type="inferred from homology"/>
<feature type="domain" description="HMA" evidence="16">
    <location>
        <begin position="138"/>
        <end position="204"/>
    </location>
</feature>
<dbReference type="GO" id="GO:0005802">
    <property type="term" value="C:trans-Golgi network"/>
    <property type="evidence" value="ECO:0007669"/>
    <property type="project" value="UniProtKB-ARBA"/>
</dbReference>
<keyword evidence="13" id="KW-0406">Ion transport</keyword>
<evidence type="ECO:0000256" key="15">
    <source>
        <dbReference type="RuleBase" id="RU362081"/>
    </source>
</evidence>
<keyword evidence="11 15" id="KW-1133">Transmembrane helix</keyword>
<keyword evidence="4 15" id="KW-0812">Transmembrane</keyword>
<dbReference type="PANTHER" id="PTHR46594">
    <property type="entry name" value="P-TYPE CATION-TRANSPORTING ATPASE"/>
    <property type="match status" value="1"/>
</dbReference>
<evidence type="ECO:0000256" key="8">
    <source>
        <dbReference type="ARBA" id="ARBA00022796"/>
    </source>
</evidence>
<evidence type="ECO:0000256" key="13">
    <source>
        <dbReference type="ARBA" id="ARBA00023065"/>
    </source>
</evidence>
<feature type="domain" description="HMA" evidence="16">
    <location>
        <begin position="214"/>
        <end position="280"/>
    </location>
</feature>
<evidence type="ECO:0000256" key="12">
    <source>
        <dbReference type="ARBA" id="ARBA00023008"/>
    </source>
</evidence>
<dbReference type="InterPro" id="IPR036412">
    <property type="entry name" value="HAD-like_sf"/>
</dbReference>
<comment type="subcellular location">
    <subcellularLocation>
        <location evidence="1">Golgi apparatus</location>
        <location evidence="1">trans-Golgi network membrane</location>
        <topology evidence="1">Multi-pass membrane protein</topology>
    </subcellularLocation>
    <subcellularLocation>
        <location evidence="15">Membrane</location>
    </subcellularLocation>
</comment>
<sequence length="1103" mass="121013">MDYAEVCVENGLALDKHKASIFQKEAIVYIDGMTCHSCVARIEGNIKTKPGILSIKVSLAEKKGWVIYDPQKWRAEQVVEAIISVNNMKFNASLVSTKDVLYEPEGANGIFRAENDSIVGPILFHGSDHAKDKKIHFKKCVLSVGKMASSACAASIEKSISQLQGVKSIVVAIMFSKADVVYDSDMISAAKIRDAISYLGYPSKILVDTIDGNSKIDLLIGGMTCASCVGRIESHVMSLQGVQSCSIALTTSSAMVEFSPTIIGHRDIIERIQDMGYTTELASHENRLKQLGHAEQILKWRTSFLVSLTFGVPVMMVMIFFHWIIHTHMHPEKQTPIFVKALSLDNVILFLLATPVQFIGGHYFYVQSWKAIKHRTVNMDVLIVLATSVAYIYSVVVMLIAIFRSWSFSPMTFFDVPPMLLVFISLGRWMEYKAKGKTSEALSKLMSMQAKVAILVKKDEKGHIVSERGIDIELVQRGDLIKVLPGEKIAVDGIVVEGSSSADESFITGESMPVVKKPGSPVVGGSVNQTGLLIIEATRVGQDSTLAQIVRLVEEAQTSKAPLQQTADKLAGYFVPGIITLSIITLLVWIRIGCNSDKFIQNDVRNWEEILRQAFEYAITVLAIACPCSLGLATPTAIMVGTGVGARNGILIKGGEPLEVAQKIRTVVFDKTGTITEGKPRIVKIFTTLPQQLSLKNLCAIAGTAESNSEHPIGNAIVLFAKEYLSNERWATVSQFRVSAGNGIACDVSNVPNVSNPHQDHTQEFILTKTLPLPSFNVDVVSLTQASITDSYENWNHLDSYSAVIGNEKWLISNGISISQHVIEVLSKERQVGNISILIAINNQVAAVVSIADQVKPEAALTVWSLHKMGMRVVLLTGDNAKTAEATARKVGIREVYAEVLPNQKKDKIKQLQRKGEKVAMVGDGVNDSPALVTANVGIAIANGSDVAIESAGIVLVKNYLIDVVSAICLSKSTIRRIRINLFFALIYNSITLPIAAGVFQPFHITIQPWMAAAAMAMSSVSVVTSSLFLKNFRKPTEHQLKTLEFKSFIKKVEETKVFVYKGLEDTVYSNISSPEKFTNAKYEGWKHNRRQLYFDQSFPPLI</sequence>
<dbReference type="Proteomes" id="UP000887540">
    <property type="component" value="Unplaced"/>
</dbReference>
<evidence type="ECO:0000256" key="14">
    <source>
        <dbReference type="ARBA" id="ARBA00023136"/>
    </source>
</evidence>
<dbReference type="SUPFAM" id="SSF56784">
    <property type="entry name" value="HAD-like"/>
    <property type="match status" value="1"/>
</dbReference>
<dbReference type="SFLD" id="SFLDS00003">
    <property type="entry name" value="Haloacid_Dehalogenase"/>
    <property type="match status" value="1"/>
</dbReference>
<feature type="transmembrane region" description="Helical" evidence="15">
    <location>
        <begin position="381"/>
        <end position="402"/>
    </location>
</feature>
<feature type="transmembrane region" description="Helical" evidence="15">
    <location>
        <begin position="337"/>
        <end position="360"/>
    </location>
</feature>
<dbReference type="Pfam" id="PF00403">
    <property type="entry name" value="HMA"/>
    <property type="match status" value="3"/>
</dbReference>
<name>A0A914DYZ1_9BILA</name>
<dbReference type="PRINTS" id="PR00119">
    <property type="entry name" value="CATATPASE"/>
</dbReference>
<dbReference type="Gene3D" id="3.30.70.100">
    <property type="match status" value="3"/>
</dbReference>
<dbReference type="FunFam" id="2.70.150.10:FF:000002">
    <property type="entry name" value="Copper-transporting ATPase 1, putative"/>
    <property type="match status" value="1"/>
</dbReference>
<dbReference type="InterPro" id="IPR036163">
    <property type="entry name" value="HMA_dom_sf"/>
</dbReference>
<feature type="transmembrane region" description="Helical" evidence="15">
    <location>
        <begin position="1010"/>
        <end position="1030"/>
    </location>
</feature>
<keyword evidence="7 15" id="KW-0547">Nucleotide-binding</keyword>
<dbReference type="InterPro" id="IPR059000">
    <property type="entry name" value="ATPase_P-type_domA"/>
</dbReference>
<dbReference type="PROSITE" id="PS50846">
    <property type="entry name" value="HMA_2"/>
    <property type="match status" value="3"/>
</dbReference>
<dbReference type="Gene3D" id="3.40.50.1000">
    <property type="entry name" value="HAD superfamily/HAD-like"/>
    <property type="match status" value="1"/>
</dbReference>
<dbReference type="PROSITE" id="PS00154">
    <property type="entry name" value="ATPASE_E1_E2"/>
    <property type="match status" value="1"/>
</dbReference>
<dbReference type="SUPFAM" id="SSF81660">
    <property type="entry name" value="Metal cation-transporting ATPase, ATP-binding domain N"/>
    <property type="match status" value="1"/>
</dbReference>
<keyword evidence="14 15" id="KW-0472">Membrane</keyword>
<evidence type="ECO:0000259" key="16">
    <source>
        <dbReference type="PROSITE" id="PS50846"/>
    </source>
</evidence>
<keyword evidence="6" id="KW-0677">Repeat</keyword>
<dbReference type="SFLD" id="SFLDF00027">
    <property type="entry name" value="p-type_atpase"/>
    <property type="match status" value="1"/>
</dbReference>
<evidence type="ECO:0000256" key="9">
    <source>
        <dbReference type="ARBA" id="ARBA00022840"/>
    </source>
</evidence>
<keyword evidence="10" id="KW-1278">Translocase</keyword>
<dbReference type="SUPFAM" id="SSF81653">
    <property type="entry name" value="Calcium ATPase, transduction domain A"/>
    <property type="match status" value="1"/>
</dbReference>
<feature type="transmembrane region" description="Helical" evidence="15">
    <location>
        <begin position="570"/>
        <end position="590"/>
    </location>
</feature>
<dbReference type="WBParaSite" id="ACRNAN_scaffold443.g24761.t1">
    <property type="protein sequence ID" value="ACRNAN_scaffold443.g24761.t1"/>
    <property type="gene ID" value="ACRNAN_scaffold443.g24761"/>
</dbReference>
<accession>A0A914DYZ1</accession>
<dbReference type="GO" id="GO:0005507">
    <property type="term" value="F:copper ion binding"/>
    <property type="evidence" value="ECO:0007669"/>
    <property type="project" value="InterPro"/>
</dbReference>
<dbReference type="Pfam" id="PF00122">
    <property type="entry name" value="E1-E2_ATPase"/>
    <property type="match status" value="1"/>
</dbReference>
<evidence type="ECO:0000256" key="4">
    <source>
        <dbReference type="ARBA" id="ARBA00022692"/>
    </source>
</evidence>
<evidence type="ECO:0000256" key="11">
    <source>
        <dbReference type="ARBA" id="ARBA00022989"/>
    </source>
</evidence>
<dbReference type="InterPro" id="IPR018303">
    <property type="entry name" value="ATPase_P-typ_P_site"/>
</dbReference>
<keyword evidence="3" id="KW-0813">Transport</keyword>
<evidence type="ECO:0000313" key="17">
    <source>
        <dbReference type="Proteomes" id="UP000887540"/>
    </source>
</evidence>
<dbReference type="AlphaFoldDB" id="A0A914DYZ1"/>
<dbReference type="InterPro" id="IPR044492">
    <property type="entry name" value="P_typ_ATPase_HD_dom"/>
</dbReference>
<dbReference type="InterPro" id="IPR023214">
    <property type="entry name" value="HAD_sf"/>
</dbReference>
<protein>
    <recommendedName>
        <fullName evidence="2">P-type Cu(+) transporter</fullName>
        <ecNumber evidence="2">7.2.2.8</ecNumber>
    </recommendedName>
</protein>
<dbReference type="FunFam" id="3.40.50.1000:FF:000144">
    <property type="entry name" value="copper-transporting ATPase 1 isoform X2"/>
    <property type="match status" value="1"/>
</dbReference>
<dbReference type="PROSITE" id="PS01047">
    <property type="entry name" value="HMA_1"/>
    <property type="match status" value="2"/>
</dbReference>
<evidence type="ECO:0000256" key="2">
    <source>
        <dbReference type="ARBA" id="ARBA00012517"/>
    </source>
</evidence>
<evidence type="ECO:0000313" key="18">
    <source>
        <dbReference type="WBParaSite" id="ACRNAN_scaffold443.g24761.t1"/>
    </source>
</evidence>
<dbReference type="GO" id="GO:0016020">
    <property type="term" value="C:membrane"/>
    <property type="evidence" value="ECO:0007669"/>
    <property type="project" value="UniProtKB-SubCell"/>
</dbReference>
<keyword evidence="9 15" id="KW-0067">ATP-binding</keyword>
<keyword evidence="12" id="KW-0186">Copper</keyword>
<dbReference type="NCBIfam" id="TIGR00003">
    <property type="entry name" value="copper ion binding protein"/>
    <property type="match status" value="2"/>
</dbReference>
<dbReference type="Gene3D" id="3.40.1110.10">
    <property type="entry name" value="Calcium-transporting ATPase, cytoplasmic domain N"/>
    <property type="match status" value="1"/>
</dbReference>